<reference evidence="2 3" key="1">
    <citation type="submission" date="2020-09" db="EMBL/GenBank/DDBJ databases">
        <title>A novel species.</title>
        <authorList>
            <person name="Gao J."/>
        </authorList>
    </citation>
    <scope>NUCLEOTIDE SEQUENCE [LARGE SCALE GENOMIC DNA]</scope>
    <source>
        <strain evidence="2 3">CRXT-Y-14</strain>
    </source>
</reference>
<dbReference type="SUPFAM" id="SSF53474">
    <property type="entry name" value="alpha/beta-Hydrolases"/>
    <property type="match status" value="1"/>
</dbReference>
<dbReference type="EMBL" id="CP061281">
    <property type="protein sequence ID" value="QNS06924.1"/>
    <property type="molecule type" value="Genomic_DNA"/>
</dbReference>
<dbReference type="InterPro" id="IPR000073">
    <property type="entry name" value="AB_hydrolase_1"/>
</dbReference>
<dbReference type="AlphaFoldDB" id="A0A7H1BDW9"/>
<gene>
    <name evidence="2" type="ORF">IAG42_27285</name>
</gene>
<feature type="domain" description="AB hydrolase-1" evidence="1">
    <location>
        <begin position="23"/>
        <end position="122"/>
    </location>
</feature>
<proteinExistence type="predicted"/>
<dbReference type="GO" id="GO:0046503">
    <property type="term" value="P:glycerolipid catabolic process"/>
    <property type="evidence" value="ECO:0007669"/>
    <property type="project" value="TreeGrafter"/>
</dbReference>
<organism evidence="2 3">
    <name type="scientific">Streptomyces xanthii</name>
    <dbReference type="NCBI Taxonomy" id="2768069"/>
    <lineage>
        <taxon>Bacteria</taxon>
        <taxon>Bacillati</taxon>
        <taxon>Actinomycetota</taxon>
        <taxon>Actinomycetes</taxon>
        <taxon>Kitasatosporales</taxon>
        <taxon>Streptomycetaceae</taxon>
        <taxon>Streptomyces</taxon>
    </lineage>
</organism>
<evidence type="ECO:0000313" key="2">
    <source>
        <dbReference type="EMBL" id="QNS06924.1"/>
    </source>
</evidence>
<evidence type="ECO:0000259" key="1">
    <source>
        <dbReference type="Pfam" id="PF00561"/>
    </source>
</evidence>
<dbReference type="Pfam" id="PF00561">
    <property type="entry name" value="Abhydrolase_1"/>
    <property type="match status" value="1"/>
</dbReference>
<dbReference type="InterPro" id="IPR050471">
    <property type="entry name" value="AB_hydrolase"/>
</dbReference>
<dbReference type="Proteomes" id="UP000516428">
    <property type="component" value="Chromosome"/>
</dbReference>
<accession>A0A7H1BDW9</accession>
<keyword evidence="2" id="KW-0378">Hydrolase</keyword>
<dbReference type="KEGG" id="sxn:IAG42_27285"/>
<dbReference type="PANTHER" id="PTHR43433">
    <property type="entry name" value="HYDROLASE, ALPHA/BETA FOLD FAMILY PROTEIN"/>
    <property type="match status" value="1"/>
</dbReference>
<name>A0A7H1BDW9_9ACTN</name>
<dbReference type="InterPro" id="IPR029058">
    <property type="entry name" value="AB_hydrolase_fold"/>
</dbReference>
<dbReference type="PANTHER" id="PTHR43433:SF5">
    <property type="entry name" value="AB HYDROLASE-1 DOMAIN-CONTAINING PROTEIN"/>
    <property type="match status" value="1"/>
</dbReference>
<dbReference type="Gene3D" id="3.40.50.1820">
    <property type="entry name" value="alpha/beta hydrolase"/>
    <property type="match status" value="1"/>
</dbReference>
<sequence>MFLTVDGAKLYYEVRGRGPVLLIAQSGEGDAGRSADLVDRLVDRYTVVTYDRRGLSRSEIADPGRGVRMGQHADDAHRLLAELTDRPALMLGCSMGASIGLHLAVRHPEQLATLVAHEPVSPALLPAGRRPHHVRELRALQQVYRGGGLKAALPEMARVLGIDPVHQETEPDITPMPLTPQRATNFAFFIEQDFTAVVQAELDVEAVARSTVRIVPAVGRGTAPEVFDRHCALELARLRGTPAREFPGGHNGNTTHPRAYAARLMEVLEGGPEGGPDGDDG</sequence>
<dbReference type="GO" id="GO:0004806">
    <property type="term" value="F:triacylglycerol lipase activity"/>
    <property type="evidence" value="ECO:0007669"/>
    <property type="project" value="TreeGrafter"/>
</dbReference>
<evidence type="ECO:0000313" key="3">
    <source>
        <dbReference type="Proteomes" id="UP000516428"/>
    </source>
</evidence>
<dbReference type="RefSeq" id="WP_188339601.1">
    <property type="nucleotide sequence ID" value="NZ_CP061281.1"/>
</dbReference>
<keyword evidence="3" id="KW-1185">Reference proteome</keyword>
<protein>
    <submittedName>
        <fullName evidence="2">Alpha/beta hydrolase</fullName>
    </submittedName>
</protein>